<dbReference type="Proteomes" id="UP000319837">
    <property type="component" value="Unassembled WGS sequence"/>
</dbReference>
<sequence>MIIPAKVANFNVYDDKTKLLGVSGEITLPNLESMTSTVSGAGILGELETPNIGHFGSMSIEIPWRSLLDKTFNFAAYAGRSLSLRGAVQQVDSNSAAISYYQVKITIKYMSKALDLGKLSLNSTMESKNTLEVFYIKVEIDGKTTLELDKLNSVYKVNGVDQLSAINKLI</sequence>
<comment type="caution">
    <text evidence="1">The sequence shown here is derived from an EMBL/GenBank/DDBJ whole genome shotgun (WGS) entry which is preliminary data.</text>
</comment>
<dbReference type="InterPro" id="IPR006498">
    <property type="entry name" value="Tail_tube"/>
</dbReference>
<dbReference type="EMBL" id="RIBP01000004">
    <property type="protein sequence ID" value="TRZ38530.1"/>
    <property type="molecule type" value="Genomic_DNA"/>
</dbReference>
<evidence type="ECO:0000313" key="2">
    <source>
        <dbReference type="Proteomes" id="UP000319837"/>
    </source>
</evidence>
<proteinExistence type="predicted"/>
<reference evidence="2" key="1">
    <citation type="submission" date="2018-10" db="EMBL/GenBank/DDBJ databases">
        <title>FDA dAtabase for Regulatory Grade micrObial Sequences (FDA-ARGOS): Supporting development and validation of Infectious Disease Dx tests.</title>
        <authorList>
            <person name="Minogue T."/>
            <person name="Wolcott M."/>
            <person name="Wasieloski L."/>
            <person name="Aguilar W."/>
            <person name="Moore D."/>
            <person name="Tallon L."/>
            <person name="Sadzewicz L."/>
            <person name="Sengamalay N."/>
            <person name="Ott S."/>
            <person name="Godinez A."/>
            <person name="Nagaraj S."/>
            <person name="Vavikolanu K."/>
            <person name="Vyas G."/>
            <person name="Nadendla S."/>
            <person name="George J."/>
            <person name="Sichtig H."/>
        </authorList>
    </citation>
    <scope>NUCLEOTIDE SEQUENCE [LARGE SCALE GENOMIC DNA]</scope>
    <source>
        <strain evidence="2">FDAARGOS_343</strain>
    </source>
</reference>
<dbReference type="AlphaFoldDB" id="A0A553SNF7"/>
<dbReference type="RefSeq" id="WP_185766783.1">
    <property type="nucleotide sequence ID" value="NZ_RIBP01000004.1"/>
</dbReference>
<organism evidence="1 2">
    <name type="scientific">Niallia circulans</name>
    <name type="common">Bacillus circulans</name>
    <dbReference type="NCBI Taxonomy" id="1397"/>
    <lineage>
        <taxon>Bacteria</taxon>
        <taxon>Bacillati</taxon>
        <taxon>Bacillota</taxon>
        <taxon>Bacilli</taxon>
        <taxon>Bacillales</taxon>
        <taxon>Bacillaceae</taxon>
        <taxon>Niallia</taxon>
    </lineage>
</organism>
<dbReference type="Pfam" id="PF04985">
    <property type="entry name" value="Phage_tube"/>
    <property type="match status" value="1"/>
</dbReference>
<protein>
    <submittedName>
        <fullName evidence="1">Phage tail protein</fullName>
    </submittedName>
</protein>
<accession>A0A553SNF7</accession>
<name>A0A553SNF7_NIACI</name>
<evidence type="ECO:0000313" key="1">
    <source>
        <dbReference type="EMBL" id="TRZ38530.1"/>
    </source>
</evidence>
<gene>
    <name evidence="1" type="ORF">CEQ21_24410</name>
</gene>